<dbReference type="OrthoDB" id="6180152at2759"/>
<keyword evidence="2" id="KW-1185">Reference proteome</keyword>
<organism evidence="1 2">
    <name type="scientific">Mytilus coruscus</name>
    <name type="common">Sea mussel</name>
    <dbReference type="NCBI Taxonomy" id="42192"/>
    <lineage>
        <taxon>Eukaryota</taxon>
        <taxon>Metazoa</taxon>
        <taxon>Spiralia</taxon>
        <taxon>Lophotrochozoa</taxon>
        <taxon>Mollusca</taxon>
        <taxon>Bivalvia</taxon>
        <taxon>Autobranchia</taxon>
        <taxon>Pteriomorphia</taxon>
        <taxon>Mytilida</taxon>
        <taxon>Mytiloidea</taxon>
        <taxon>Mytilidae</taxon>
        <taxon>Mytilinae</taxon>
        <taxon>Mytilus</taxon>
    </lineage>
</organism>
<protein>
    <submittedName>
        <fullName evidence="1">Uncharacterized protein</fullName>
    </submittedName>
</protein>
<dbReference type="AlphaFoldDB" id="A0A6J8BPG0"/>
<gene>
    <name evidence="1" type="ORF">MCOR_20232</name>
</gene>
<dbReference type="Proteomes" id="UP000507470">
    <property type="component" value="Unassembled WGS sequence"/>
</dbReference>
<proteinExistence type="predicted"/>
<accession>A0A6J8BPG0</accession>
<name>A0A6J8BPG0_MYTCO</name>
<dbReference type="EMBL" id="CACVKT020003597">
    <property type="protein sequence ID" value="CAC5384609.1"/>
    <property type="molecule type" value="Genomic_DNA"/>
</dbReference>
<evidence type="ECO:0000313" key="1">
    <source>
        <dbReference type="EMBL" id="CAC5384609.1"/>
    </source>
</evidence>
<sequence>MATGDNLSLCCNWQTFYSFDNCRYAIMNRYITGNYCEILPDGTISDTLADHVPYLGEACSCCVCRRYSIIIVAASSCVNDLTDYLIMSMRGSDKSESVKDVTTYDLTCDMTLGNNPENLVCSCSDEIGLPKESETSVVSHSFSDDETQMPPFSRTDMYLPVKSFLSFEFDDFDSQLLFEPEGADGISLSDAETQYPTNFKHVHASAELINPTISKTEIEIPSEVQETFIFIGLKRKQNDEFSDSESYWFFSF</sequence>
<reference evidence="1 2" key="1">
    <citation type="submission" date="2020-06" db="EMBL/GenBank/DDBJ databases">
        <authorList>
            <person name="Li R."/>
            <person name="Bekaert M."/>
        </authorList>
    </citation>
    <scope>NUCLEOTIDE SEQUENCE [LARGE SCALE GENOMIC DNA]</scope>
    <source>
        <strain evidence="2">wild</strain>
    </source>
</reference>
<evidence type="ECO:0000313" key="2">
    <source>
        <dbReference type="Proteomes" id="UP000507470"/>
    </source>
</evidence>